<dbReference type="InterPro" id="IPR011765">
    <property type="entry name" value="Pept_M16_N"/>
</dbReference>
<comment type="caution">
    <text evidence="5">The sequence shown here is derived from an EMBL/GenBank/DDBJ whole genome shotgun (WGS) entry which is preliminary data.</text>
</comment>
<name>A0A2T1M1Z0_9CHRO</name>
<organism evidence="5 6">
    <name type="scientific">Aphanothece hegewaldii CCALA 016</name>
    <dbReference type="NCBI Taxonomy" id="2107694"/>
    <lineage>
        <taxon>Bacteria</taxon>
        <taxon>Bacillati</taxon>
        <taxon>Cyanobacteriota</taxon>
        <taxon>Cyanophyceae</taxon>
        <taxon>Oscillatoriophycideae</taxon>
        <taxon>Chroococcales</taxon>
        <taxon>Aphanothecaceae</taxon>
        <taxon>Aphanothece</taxon>
    </lineage>
</organism>
<dbReference type="InterPro" id="IPR007863">
    <property type="entry name" value="Peptidase_M16_C"/>
</dbReference>
<keyword evidence="6" id="KW-1185">Reference proteome</keyword>
<feature type="domain" description="Peptidase M16 C-terminal" evidence="4">
    <location>
        <begin position="179"/>
        <end position="358"/>
    </location>
</feature>
<sequence length="424" mass="47964">MIQLSERLATPLFPAKIWRLEQGLTVIYHHLPVAAATVVDVWVKAGAVAEPENWSGIAHFLEHMIFKGTKRIAPGVFDQEIEYRGGMTNAATSHDYAHFFLTIANSQVTEALPYLAEILLQAEIADEEFYRERDVVLEELRSCQDDPDWLGFQTLCESIYQSHPYGRSILGDEARLMQLSPNQMRCFHRTHYQPKNMTVVVVGGVSEEEALRAVRQSFANFSTPSECPATEIEAEPPMIGIRRSQLFLPRLETSRLTMAWNGPGVEQLEDAFGLDLISAILTGGRSSSLVRDLREEQQLVLDIDSCFSLQRDSSLFTLSAWLDSTNLDQVEQLICQAILKLQKQLITEEQLKRGIRILLNDYIFSTETPGQIAGLYGYYQTIAQVELSLTYPKVIQQLQVTDVQRLASQYLSPERYAITIMQPS</sequence>
<dbReference type="RefSeq" id="WP_106455645.1">
    <property type="nucleotide sequence ID" value="NZ_PXOH01000003.1"/>
</dbReference>
<comment type="similarity">
    <text evidence="1 2">Belongs to the peptidase M16 family.</text>
</comment>
<evidence type="ECO:0000256" key="1">
    <source>
        <dbReference type="ARBA" id="ARBA00007261"/>
    </source>
</evidence>
<protein>
    <submittedName>
        <fullName evidence="5">Peptidase M16</fullName>
    </submittedName>
</protein>
<dbReference type="OrthoDB" id="9811314at2"/>
<proteinExistence type="inferred from homology"/>
<dbReference type="Pfam" id="PF05193">
    <property type="entry name" value="Peptidase_M16_C"/>
    <property type="match status" value="1"/>
</dbReference>
<evidence type="ECO:0000259" key="3">
    <source>
        <dbReference type="Pfam" id="PF00675"/>
    </source>
</evidence>
<dbReference type="PANTHER" id="PTHR11851">
    <property type="entry name" value="METALLOPROTEASE"/>
    <property type="match status" value="1"/>
</dbReference>
<dbReference type="Gene3D" id="3.30.830.10">
    <property type="entry name" value="Metalloenzyme, LuxS/M16 peptidase-like"/>
    <property type="match status" value="2"/>
</dbReference>
<dbReference type="SUPFAM" id="SSF63411">
    <property type="entry name" value="LuxS/MPP-like metallohydrolase"/>
    <property type="match status" value="2"/>
</dbReference>
<evidence type="ECO:0000313" key="6">
    <source>
        <dbReference type="Proteomes" id="UP000239001"/>
    </source>
</evidence>
<evidence type="ECO:0000256" key="2">
    <source>
        <dbReference type="RuleBase" id="RU004447"/>
    </source>
</evidence>
<dbReference type="GO" id="GO:0006508">
    <property type="term" value="P:proteolysis"/>
    <property type="evidence" value="ECO:0007669"/>
    <property type="project" value="InterPro"/>
</dbReference>
<reference evidence="5 6" key="1">
    <citation type="submission" date="2018-03" db="EMBL/GenBank/DDBJ databases">
        <title>The ancient ancestry and fast evolution of plastids.</title>
        <authorList>
            <person name="Moore K.R."/>
            <person name="Magnabosco C."/>
            <person name="Momper L."/>
            <person name="Gold D.A."/>
            <person name="Bosak T."/>
            <person name="Fournier G.P."/>
        </authorList>
    </citation>
    <scope>NUCLEOTIDE SEQUENCE [LARGE SCALE GENOMIC DNA]</scope>
    <source>
        <strain evidence="5 6">CCALA 016</strain>
    </source>
</reference>
<dbReference type="GO" id="GO:0004222">
    <property type="term" value="F:metalloendopeptidase activity"/>
    <property type="evidence" value="ECO:0007669"/>
    <property type="project" value="InterPro"/>
</dbReference>
<dbReference type="InterPro" id="IPR011249">
    <property type="entry name" value="Metalloenz_LuxS/M16"/>
</dbReference>
<dbReference type="InterPro" id="IPR001431">
    <property type="entry name" value="Pept_M16_Zn_BS"/>
</dbReference>
<gene>
    <name evidence="5" type="ORF">C7H19_04250</name>
</gene>
<dbReference type="EMBL" id="PXOH01000003">
    <property type="protein sequence ID" value="PSF38723.1"/>
    <property type="molecule type" value="Genomic_DNA"/>
</dbReference>
<reference evidence="5 6" key="2">
    <citation type="submission" date="2018-03" db="EMBL/GenBank/DDBJ databases">
        <authorList>
            <person name="Keele B.F."/>
        </authorList>
    </citation>
    <scope>NUCLEOTIDE SEQUENCE [LARGE SCALE GENOMIC DNA]</scope>
    <source>
        <strain evidence="5 6">CCALA 016</strain>
    </source>
</reference>
<evidence type="ECO:0000259" key="4">
    <source>
        <dbReference type="Pfam" id="PF05193"/>
    </source>
</evidence>
<dbReference type="AlphaFoldDB" id="A0A2T1M1Z0"/>
<dbReference type="GO" id="GO:0046872">
    <property type="term" value="F:metal ion binding"/>
    <property type="evidence" value="ECO:0007669"/>
    <property type="project" value="InterPro"/>
</dbReference>
<dbReference type="PROSITE" id="PS00143">
    <property type="entry name" value="INSULINASE"/>
    <property type="match status" value="1"/>
</dbReference>
<accession>A0A2T1M1Z0</accession>
<dbReference type="PANTHER" id="PTHR11851:SF49">
    <property type="entry name" value="MITOCHONDRIAL-PROCESSING PEPTIDASE SUBUNIT ALPHA"/>
    <property type="match status" value="1"/>
</dbReference>
<dbReference type="Pfam" id="PF00675">
    <property type="entry name" value="Peptidase_M16"/>
    <property type="match status" value="1"/>
</dbReference>
<feature type="domain" description="Peptidase M16 N-terminal" evidence="3">
    <location>
        <begin position="26"/>
        <end position="172"/>
    </location>
</feature>
<evidence type="ECO:0000313" key="5">
    <source>
        <dbReference type="EMBL" id="PSF38723.1"/>
    </source>
</evidence>
<dbReference type="InterPro" id="IPR050361">
    <property type="entry name" value="MPP/UQCRC_Complex"/>
</dbReference>
<dbReference type="Proteomes" id="UP000239001">
    <property type="component" value="Unassembled WGS sequence"/>
</dbReference>